<dbReference type="Pfam" id="PF12680">
    <property type="entry name" value="SnoaL_2"/>
    <property type="match status" value="1"/>
</dbReference>
<dbReference type="EMBL" id="JBHUCP010000009">
    <property type="protein sequence ID" value="MFD1530851.1"/>
    <property type="molecule type" value="Genomic_DNA"/>
</dbReference>
<dbReference type="RefSeq" id="WP_343971616.1">
    <property type="nucleotide sequence ID" value="NZ_BAAAJG010000002.1"/>
</dbReference>
<comment type="caution">
    <text evidence="2">The sequence shown here is derived from an EMBL/GenBank/DDBJ whole genome shotgun (WGS) entry which is preliminary data.</text>
</comment>
<protein>
    <submittedName>
        <fullName evidence="2">Nuclear transport factor 2 family protein</fullName>
    </submittedName>
</protein>
<sequence length="124" mass="14203">MLGTTDTSNLVRYLERFPEEMGLTEDDPDAVLDRYCTRDFEHWNDGIRLDRERLIAHARPARRNAVDVRVEVHDAFVAGDRVAARYALRASLRNGRVVATEICMIGHLAPDGRLRRIDSITRTL</sequence>
<gene>
    <name evidence="2" type="ORF">ACFSCY_15505</name>
</gene>
<reference evidence="3" key="1">
    <citation type="journal article" date="2019" name="Int. J. Syst. Evol. Microbiol.">
        <title>The Global Catalogue of Microorganisms (GCM) 10K type strain sequencing project: providing services to taxonomists for standard genome sequencing and annotation.</title>
        <authorList>
            <consortium name="The Broad Institute Genomics Platform"/>
            <consortium name="The Broad Institute Genome Sequencing Center for Infectious Disease"/>
            <person name="Wu L."/>
            <person name="Ma J."/>
        </authorList>
    </citation>
    <scope>NUCLEOTIDE SEQUENCE [LARGE SCALE GENOMIC DNA]</scope>
    <source>
        <strain evidence="3">JCM 12165</strain>
    </source>
</reference>
<feature type="domain" description="SnoaL-like" evidence="1">
    <location>
        <begin position="16"/>
        <end position="116"/>
    </location>
</feature>
<evidence type="ECO:0000313" key="3">
    <source>
        <dbReference type="Proteomes" id="UP001597145"/>
    </source>
</evidence>
<keyword evidence="3" id="KW-1185">Reference proteome</keyword>
<dbReference type="InterPro" id="IPR032710">
    <property type="entry name" value="NTF2-like_dom_sf"/>
</dbReference>
<dbReference type="SUPFAM" id="SSF54427">
    <property type="entry name" value="NTF2-like"/>
    <property type="match status" value="1"/>
</dbReference>
<organism evidence="2 3">
    <name type="scientific">Pseudonocardia aurantiaca</name>
    <dbReference type="NCBI Taxonomy" id="75290"/>
    <lineage>
        <taxon>Bacteria</taxon>
        <taxon>Bacillati</taxon>
        <taxon>Actinomycetota</taxon>
        <taxon>Actinomycetes</taxon>
        <taxon>Pseudonocardiales</taxon>
        <taxon>Pseudonocardiaceae</taxon>
        <taxon>Pseudonocardia</taxon>
    </lineage>
</organism>
<proteinExistence type="predicted"/>
<evidence type="ECO:0000259" key="1">
    <source>
        <dbReference type="Pfam" id="PF12680"/>
    </source>
</evidence>
<dbReference type="Proteomes" id="UP001597145">
    <property type="component" value="Unassembled WGS sequence"/>
</dbReference>
<accession>A0ABW4FLU5</accession>
<evidence type="ECO:0000313" key="2">
    <source>
        <dbReference type="EMBL" id="MFD1530851.1"/>
    </source>
</evidence>
<name>A0ABW4FLU5_9PSEU</name>
<dbReference type="InterPro" id="IPR037401">
    <property type="entry name" value="SnoaL-like"/>
</dbReference>
<dbReference type="Gene3D" id="3.10.450.50">
    <property type="match status" value="1"/>
</dbReference>